<dbReference type="Gene3D" id="3.30.70.1430">
    <property type="entry name" value="Multidrug efflux transporter AcrB pore domain"/>
    <property type="match status" value="2"/>
</dbReference>
<dbReference type="SUPFAM" id="SSF82693">
    <property type="entry name" value="Multidrug efflux transporter AcrB pore domain, PN1, PN2, PC1 and PC2 subdomains"/>
    <property type="match status" value="3"/>
</dbReference>
<feature type="transmembrane region" description="Helical" evidence="1">
    <location>
        <begin position="470"/>
        <end position="497"/>
    </location>
</feature>
<dbReference type="InterPro" id="IPR027463">
    <property type="entry name" value="AcrB_DN_DC_subdom"/>
</dbReference>
<dbReference type="PRINTS" id="PR00702">
    <property type="entry name" value="ACRIFLAVINRP"/>
</dbReference>
<dbReference type="EMBL" id="CP017415">
    <property type="protein sequence ID" value="AOU99084.1"/>
    <property type="molecule type" value="Genomic_DNA"/>
</dbReference>
<keyword evidence="1" id="KW-1133">Transmembrane helix</keyword>
<dbReference type="Proteomes" id="UP000095401">
    <property type="component" value="Chromosome"/>
</dbReference>
<dbReference type="InterPro" id="IPR001036">
    <property type="entry name" value="Acrflvin-R"/>
</dbReference>
<proteinExistence type="predicted"/>
<name>A0A1D8IRW5_9GAMM</name>
<dbReference type="PANTHER" id="PTHR32063:SF0">
    <property type="entry name" value="SWARMING MOTILITY PROTEIN SWRC"/>
    <property type="match status" value="1"/>
</dbReference>
<dbReference type="SUPFAM" id="SSF82866">
    <property type="entry name" value="Multidrug efflux transporter AcrB transmembrane domain"/>
    <property type="match status" value="2"/>
</dbReference>
<dbReference type="KEGG" id="aprs:BI364_15050"/>
<dbReference type="GO" id="GO:0005886">
    <property type="term" value="C:plasma membrane"/>
    <property type="evidence" value="ECO:0007669"/>
    <property type="project" value="TreeGrafter"/>
</dbReference>
<keyword evidence="1" id="KW-0812">Transmembrane</keyword>
<dbReference type="Gene3D" id="3.30.70.1440">
    <property type="entry name" value="Multidrug efflux transporter AcrB pore domain"/>
    <property type="match status" value="1"/>
</dbReference>
<feature type="transmembrane region" description="Helical" evidence="1">
    <location>
        <begin position="529"/>
        <end position="549"/>
    </location>
</feature>
<feature type="transmembrane region" description="Helical" evidence="1">
    <location>
        <begin position="883"/>
        <end position="902"/>
    </location>
</feature>
<feature type="transmembrane region" description="Helical" evidence="1">
    <location>
        <begin position="859"/>
        <end position="876"/>
    </location>
</feature>
<sequence>MRRYLDFLWINRATLTLLALALLAAGWLALGALPRSVFPDIDFPRVTVLVSDANLPVKYMLLEVTEPLEQAAKGVAGVRLVKSQSGVGLSKLHVYFDSHVSPQTAYLMLQARLAQIPLPPGARMTVRLMTPHIQPFAQYALVSNRSDSAAMMPLYAFNIRPALLSVRGVYQVNDTGRGWPEVTLRLSPRRLAEHHLDAGQVVTALRHAQGPFYAGLINAFHQQFVLVAQPRPASTAALGRLMLPLGAHDPDGARVAIPLSALGSVKVGPPPRVIGAAVAGYRHALLIDVSAQAGANVVAVAGQVHARVVALRADLPPGAQLVRIYDFSGLVSHSLDDVWIALLLGTAIAWLVVLLFLRRLDSALATLLVVPLALAGTFLVLHALGFGINIMTLGGLTAAIGALIDHAIVVMERGLRGLPANADRATRRRTALAACGEILPLMTLATVTSTVVFLPLIFLSGTLGLLFRHMALAIVIALLVSQLVALGLTPVLAAWLAQRPSRPEHPWRWVRRLRLGYDRLLRSGLRRPWLALPVVAVLIAAGLLAGLGLPTAFLPHWDEGAIAVPFRTPVGTPTGETLATGRRLAAVAARDPAVARVSVVVGRSLENSRATSNKGDLVVILHRDRHTTTEAMMQTLRRQFRAAQPDLIELKLHQIMSNRLENLSGSHSPLSILLFGKNPAELQRYGHQLQARIRASGHFEDTVFKSPSAGPEIALEPRARARLLGIDGAGIADQVRTAEWGRKAGFLLRGEQILPIRVRLDTPGETPQTLADLPLRLPDGTLTPLGQVAHVRLKGEVPYVTHDNLVPYAYLWMAPKPGEGLTAAAAVLHREIRAAHLPPGITAVVGGYYRQQAQGFRQMSLILAGAVLILLILLGFQFSGQRPAMAALAAVVLSAPGAFLALRLTGTPLDSTAFLGLLLVSSIAVNNVILIFSLARSRTGRLPNAAAVTRSARARLRPILMTMLADVLGFLPIAIGVGRGTDLLKPLAIAVMGGLSLALFASLWLAPVLYAGLLRLSPPAGD</sequence>
<evidence type="ECO:0000256" key="1">
    <source>
        <dbReference type="SAM" id="Phobius"/>
    </source>
</evidence>
<reference evidence="3" key="1">
    <citation type="submission" date="2016-09" db="EMBL/GenBank/DDBJ databases">
        <title>Acidihalobacter prosperus F5.</title>
        <authorList>
            <person name="Khaleque H.N."/>
            <person name="Ramsay J.P."/>
            <person name="Kaksonen A.H."/>
            <person name="Boxall N.J."/>
            <person name="Watkin E.L.J."/>
        </authorList>
    </citation>
    <scope>NUCLEOTIDE SEQUENCE [LARGE SCALE GENOMIC DNA]</scope>
    <source>
        <strain evidence="3">F5</strain>
    </source>
</reference>
<feature type="transmembrane region" description="Helical" evidence="1">
    <location>
        <begin position="956"/>
        <end position="975"/>
    </location>
</feature>
<gene>
    <name evidence="2" type="ORF">BI364_15050</name>
</gene>
<organism evidence="2 3">
    <name type="scientific">Acidihalobacter yilgarnensis</name>
    <dbReference type="NCBI Taxonomy" id="2819280"/>
    <lineage>
        <taxon>Bacteria</taxon>
        <taxon>Pseudomonadati</taxon>
        <taxon>Pseudomonadota</taxon>
        <taxon>Gammaproteobacteria</taxon>
        <taxon>Chromatiales</taxon>
        <taxon>Ectothiorhodospiraceae</taxon>
        <taxon>Acidihalobacter</taxon>
    </lineage>
</organism>
<feature type="transmembrane region" description="Helical" evidence="1">
    <location>
        <begin position="338"/>
        <end position="357"/>
    </location>
</feature>
<keyword evidence="3" id="KW-1185">Reference proteome</keyword>
<dbReference type="Gene3D" id="1.20.1640.10">
    <property type="entry name" value="Multidrug efflux transporter AcrB transmembrane domain"/>
    <property type="match status" value="2"/>
</dbReference>
<evidence type="ECO:0000313" key="3">
    <source>
        <dbReference type="Proteomes" id="UP000095401"/>
    </source>
</evidence>
<feature type="transmembrane region" description="Helical" evidence="1">
    <location>
        <begin position="431"/>
        <end position="458"/>
    </location>
</feature>
<dbReference type="RefSeq" id="WP_070079437.1">
    <property type="nucleotide sequence ID" value="NZ_CP017415.1"/>
</dbReference>
<dbReference type="Gene3D" id="3.30.70.1320">
    <property type="entry name" value="Multidrug efflux transporter AcrB pore domain like"/>
    <property type="match status" value="1"/>
</dbReference>
<feature type="transmembrane region" description="Helical" evidence="1">
    <location>
        <begin position="987"/>
        <end position="1013"/>
    </location>
</feature>
<dbReference type="Gene3D" id="3.30.2090.10">
    <property type="entry name" value="Multidrug efflux transporter AcrB TolC docking domain, DN and DC subdomains"/>
    <property type="match status" value="2"/>
</dbReference>
<dbReference type="SUPFAM" id="SSF82714">
    <property type="entry name" value="Multidrug efflux transporter AcrB TolC docking domain, DN and DC subdomains"/>
    <property type="match status" value="2"/>
</dbReference>
<keyword evidence="1" id="KW-0472">Membrane</keyword>
<dbReference type="PANTHER" id="PTHR32063">
    <property type="match status" value="1"/>
</dbReference>
<feature type="transmembrane region" description="Helical" evidence="1">
    <location>
        <begin position="364"/>
        <end position="384"/>
    </location>
</feature>
<feature type="transmembrane region" description="Helical" evidence="1">
    <location>
        <begin position="914"/>
        <end position="935"/>
    </location>
</feature>
<dbReference type="Pfam" id="PF00873">
    <property type="entry name" value="ACR_tran"/>
    <property type="match status" value="1"/>
</dbReference>
<feature type="transmembrane region" description="Helical" evidence="1">
    <location>
        <begin position="390"/>
        <end position="410"/>
    </location>
</feature>
<accession>A0A1D8IRW5</accession>
<dbReference type="GO" id="GO:0042910">
    <property type="term" value="F:xenobiotic transmembrane transporter activity"/>
    <property type="evidence" value="ECO:0007669"/>
    <property type="project" value="TreeGrafter"/>
</dbReference>
<evidence type="ECO:0000313" key="2">
    <source>
        <dbReference type="EMBL" id="AOU99084.1"/>
    </source>
</evidence>
<protein>
    <submittedName>
        <fullName evidence="2">Transporter</fullName>
    </submittedName>
</protein>
<dbReference type="AlphaFoldDB" id="A0A1D8IRW5"/>